<dbReference type="InterPro" id="IPR013087">
    <property type="entry name" value="Znf_C2H2_type"/>
</dbReference>
<keyword evidence="1" id="KW-0863">Zinc-finger</keyword>
<gene>
    <name evidence="4" type="ORF">EV421DRAFT_695643</name>
</gene>
<keyword evidence="5" id="KW-1185">Reference proteome</keyword>
<dbReference type="InterPro" id="IPR036236">
    <property type="entry name" value="Znf_C2H2_sf"/>
</dbReference>
<comment type="caution">
    <text evidence="4">The sequence shown here is derived from an EMBL/GenBank/DDBJ whole genome shotgun (WGS) entry which is preliminary data.</text>
</comment>
<dbReference type="PROSITE" id="PS50157">
    <property type="entry name" value="ZINC_FINGER_C2H2_2"/>
    <property type="match status" value="1"/>
</dbReference>
<evidence type="ECO:0000259" key="3">
    <source>
        <dbReference type="PROSITE" id="PS50157"/>
    </source>
</evidence>
<sequence length="344" mass="38815">MERLIARANTPKRTLSSSHHDEGSDADKPKPNSALRQFATPTGTFRWAGLGHAKDAWRQDVREYRDTDSSSGSSYTRESSPATTSQSGASPKLSISSLCHTEAPTVTTLLESLQRTSIVDKPSSPVTHRSESPQPSSSPENSRQEGCVESQQSHTRQSPDPIVPSPRTIETNSDLSRSTSIPRESSSRGRVPNYDKKAWEKYAVKKADNVKEYTCQWSQHFPDRSLTCTYEALRPLMKRHVETVHLKYKTHSCKYCDRLFPQKANVEVHESSRHTKSKNNVCPYKECGLRFNDPARLHRHKVEAHGYIPKETKRRKKNGTEVARSADYESVQPWPTEGKLPDGE</sequence>
<feature type="region of interest" description="Disordered" evidence="2">
    <location>
        <begin position="115"/>
        <end position="192"/>
    </location>
</feature>
<keyword evidence="1" id="KW-0862">Zinc</keyword>
<dbReference type="PROSITE" id="PS00028">
    <property type="entry name" value="ZINC_FINGER_C2H2_1"/>
    <property type="match status" value="2"/>
</dbReference>
<proteinExistence type="predicted"/>
<dbReference type="GO" id="GO:0008270">
    <property type="term" value="F:zinc ion binding"/>
    <property type="evidence" value="ECO:0007669"/>
    <property type="project" value="UniProtKB-KW"/>
</dbReference>
<feature type="compositionally biased region" description="Low complexity" evidence="2">
    <location>
        <begin position="69"/>
        <end position="80"/>
    </location>
</feature>
<organism evidence="4 5">
    <name type="scientific">Armillaria borealis</name>
    <dbReference type="NCBI Taxonomy" id="47425"/>
    <lineage>
        <taxon>Eukaryota</taxon>
        <taxon>Fungi</taxon>
        <taxon>Dikarya</taxon>
        <taxon>Basidiomycota</taxon>
        <taxon>Agaricomycotina</taxon>
        <taxon>Agaricomycetes</taxon>
        <taxon>Agaricomycetidae</taxon>
        <taxon>Agaricales</taxon>
        <taxon>Marasmiineae</taxon>
        <taxon>Physalacriaceae</taxon>
        <taxon>Armillaria</taxon>
    </lineage>
</organism>
<dbReference type="AlphaFoldDB" id="A0AA39N1E7"/>
<feature type="compositionally biased region" description="Basic and acidic residues" evidence="2">
    <location>
        <begin position="18"/>
        <end position="30"/>
    </location>
</feature>
<feature type="region of interest" description="Disordered" evidence="2">
    <location>
        <begin position="305"/>
        <end position="344"/>
    </location>
</feature>
<dbReference type="SUPFAM" id="SSF57667">
    <property type="entry name" value="beta-beta-alpha zinc fingers"/>
    <property type="match status" value="1"/>
</dbReference>
<evidence type="ECO:0000256" key="1">
    <source>
        <dbReference type="PROSITE-ProRule" id="PRU00042"/>
    </source>
</evidence>
<feature type="compositionally biased region" description="Low complexity" evidence="2">
    <location>
        <begin position="132"/>
        <end position="145"/>
    </location>
</feature>
<reference evidence="4" key="1">
    <citation type="submission" date="2023-06" db="EMBL/GenBank/DDBJ databases">
        <authorList>
            <consortium name="Lawrence Berkeley National Laboratory"/>
            <person name="Ahrendt S."/>
            <person name="Sahu N."/>
            <person name="Indic B."/>
            <person name="Wong-Bajracharya J."/>
            <person name="Merenyi Z."/>
            <person name="Ke H.-M."/>
            <person name="Monk M."/>
            <person name="Kocsube S."/>
            <person name="Drula E."/>
            <person name="Lipzen A."/>
            <person name="Balint B."/>
            <person name="Henrissat B."/>
            <person name="Andreopoulos B."/>
            <person name="Martin F.M."/>
            <person name="Harder C.B."/>
            <person name="Rigling D."/>
            <person name="Ford K.L."/>
            <person name="Foster G.D."/>
            <person name="Pangilinan J."/>
            <person name="Papanicolaou A."/>
            <person name="Barry K."/>
            <person name="LaButti K."/>
            <person name="Viragh M."/>
            <person name="Koriabine M."/>
            <person name="Yan M."/>
            <person name="Riley R."/>
            <person name="Champramary S."/>
            <person name="Plett K.L."/>
            <person name="Tsai I.J."/>
            <person name="Slot J."/>
            <person name="Sipos G."/>
            <person name="Plett J."/>
            <person name="Nagy L.G."/>
            <person name="Grigoriev I.V."/>
        </authorList>
    </citation>
    <scope>NUCLEOTIDE SEQUENCE</scope>
    <source>
        <strain evidence="4">FPL87.14</strain>
    </source>
</reference>
<dbReference type="EMBL" id="JAUEPT010000003">
    <property type="protein sequence ID" value="KAK0453620.1"/>
    <property type="molecule type" value="Genomic_DNA"/>
</dbReference>
<feature type="region of interest" description="Disordered" evidence="2">
    <location>
        <begin position="1"/>
        <end position="94"/>
    </location>
</feature>
<dbReference type="Gene3D" id="3.30.160.60">
    <property type="entry name" value="Classic Zinc Finger"/>
    <property type="match status" value="1"/>
</dbReference>
<feature type="compositionally biased region" description="Polar residues" evidence="2">
    <location>
        <begin position="149"/>
        <end position="158"/>
    </location>
</feature>
<dbReference type="Proteomes" id="UP001175226">
    <property type="component" value="Unassembled WGS sequence"/>
</dbReference>
<feature type="compositionally biased region" description="Basic and acidic residues" evidence="2">
    <location>
        <begin position="52"/>
        <end position="68"/>
    </location>
</feature>
<evidence type="ECO:0000256" key="2">
    <source>
        <dbReference type="SAM" id="MobiDB-lite"/>
    </source>
</evidence>
<feature type="compositionally biased region" description="Polar residues" evidence="2">
    <location>
        <begin position="81"/>
        <end position="94"/>
    </location>
</feature>
<dbReference type="SMART" id="SM00355">
    <property type="entry name" value="ZnF_C2H2"/>
    <property type="match status" value="2"/>
</dbReference>
<feature type="domain" description="C2H2-type" evidence="3">
    <location>
        <begin position="251"/>
        <end position="279"/>
    </location>
</feature>
<evidence type="ECO:0000313" key="4">
    <source>
        <dbReference type="EMBL" id="KAK0453620.1"/>
    </source>
</evidence>
<protein>
    <recommendedName>
        <fullName evidence="3">C2H2-type domain-containing protein</fullName>
    </recommendedName>
</protein>
<name>A0AA39N1E7_9AGAR</name>
<evidence type="ECO:0000313" key="5">
    <source>
        <dbReference type="Proteomes" id="UP001175226"/>
    </source>
</evidence>
<keyword evidence="1" id="KW-0479">Metal-binding</keyword>
<accession>A0AA39N1E7</accession>